<dbReference type="PANTHER" id="PTHR11046">
    <property type="entry name" value="OLIGORIBONUCLEASE, MITOCHONDRIAL"/>
    <property type="match status" value="1"/>
</dbReference>
<dbReference type="OrthoDB" id="270189at2759"/>
<dbReference type="CDD" id="cd06135">
    <property type="entry name" value="Orn"/>
    <property type="match status" value="1"/>
</dbReference>
<keyword evidence="7" id="KW-1185">Reference proteome</keyword>
<dbReference type="GO" id="GO:0000175">
    <property type="term" value="F:3'-5'-RNA exonuclease activity"/>
    <property type="evidence" value="ECO:0007669"/>
    <property type="project" value="InterPro"/>
</dbReference>
<dbReference type="InterPro" id="IPR036397">
    <property type="entry name" value="RNaseH_sf"/>
</dbReference>
<dbReference type="SUPFAM" id="SSF53098">
    <property type="entry name" value="Ribonuclease H-like"/>
    <property type="match status" value="1"/>
</dbReference>
<dbReference type="EMBL" id="JADBJN010000002">
    <property type="protein sequence ID" value="KAG5674719.1"/>
    <property type="molecule type" value="Genomic_DNA"/>
</dbReference>
<evidence type="ECO:0000256" key="4">
    <source>
        <dbReference type="ARBA" id="ARBA00022839"/>
    </source>
</evidence>
<name>A0A9J6BXW8_POLVA</name>
<evidence type="ECO:0000313" key="7">
    <source>
        <dbReference type="Proteomes" id="UP001107558"/>
    </source>
</evidence>
<dbReference type="InterPro" id="IPR022894">
    <property type="entry name" value="Oligoribonuclease"/>
</dbReference>
<dbReference type="Gene3D" id="3.30.420.10">
    <property type="entry name" value="Ribonuclease H-like superfamily/Ribonuclease H"/>
    <property type="match status" value="1"/>
</dbReference>
<keyword evidence="2" id="KW-0540">Nuclease</keyword>
<gene>
    <name evidence="6" type="ORF">PVAND_004671</name>
</gene>
<protein>
    <recommendedName>
        <fullName evidence="5">Exonuclease domain-containing protein</fullName>
    </recommendedName>
</protein>
<keyword evidence="4" id="KW-0269">Exonuclease</keyword>
<comment type="caution">
    <text evidence="6">The sequence shown here is derived from an EMBL/GenBank/DDBJ whole genome shotgun (WGS) entry which is preliminary data.</text>
</comment>
<dbReference type="Pfam" id="PF00929">
    <property type="entry name" value="RNase_T"/>
    <property type="match status" value="1"/>
</dbReference>
<evidence type="ECO:0000313" key="6">
    <source>
        <dbReference type="EMBL" id="KAG5674719.1"/>
    </source>
</evidence>
<evidence type="ECO:0000256" key="1">
    <source>
        <dbReference type="ARBA" id="ARBA00009921"/>
    </source>
</evidence>
<dbReference type="InterPro" id="IPR012337">
    <property type="entry name" value="RNaseH-like_sf"/>
</dbReference>
<sequence>MAAATKGRQIVWMDMEMTGLEYKRDRVLQIAMLITDLNLNIISREFLVTIHQDKEVLDKMNDWCKENLKEIAEESLKSKITEADAEKMMIDFFNDNKILPKNNPLAGNTIYMDRLFLREYFPKVNDHLHYRLIDVSTIKELCSRWNKPVYQRAPEKKNAHHALSDIKNSIEELKYYKEGFLKIATDEENKE</sequence>
<dbReference type="SMART" id="SM00479">
    <property type="entry name" value="EXOIII"/>
    <property type="match status" value="1"/>
</dbReference>
<dbReference type="GO" id="GO:0005739">
    <property type="term" value="C:mitochondrion"/>
    <property type="evidence" value="ECO:0007669"/>
    <property type="project" value="TreeGrafter"/>
</dbReference>
<dbReference type="NCBIfam" id="NF003765">
    <property type="entry name" value="PRK05359.1"/>
    <property type="match status" value="1"/>
</dbReference>
<evidence type="ECO:0000256" key="3">
    <source>
        <dbReference type="ARBA" id="ARBA00022801"/>
    </source>
</evidence>
<proteinExistence type="inferred from homology"/>
<accession>A0A9J6BXW8</accession>
<dbReference type="InterPro" id="IPR013520">
    <property type="entry name" value="Ribonucl_H"/>
</dbReference>
<dbReference type="AlphaFoldDB" id="A0A9J6BXW8"/>
<organism evidence="6 7">
    <name type="scientific">Polypedilum vanderplanki</name>
    <name type="common">Sleeping chironomid midge</name>
    <dbReference type="NCBI Taxonomy" id="319348"/>
    <lineage>
        <taxon>Eukaryota</taxon>
        <taxon>Metazoa</taxon>
        <taxon>Ecdysozoa</taxon>
        <taxon>Arthropoda</taxon>
        <taxon>Hexapoda</taxon>
        <taxon>Insecta</taxon>
        <taxon>Pterygota</taxon>
        <taxon>Neoptera</taxon>
        <taxon>Endopterygota</taxon>
        <taxon>Diptera</taxon>
        <taxon>Nematocera</taxon>
        <taxon>Chironomoidea</taxon>
        <taxon>Chironomidae</taxon>
        <taxon>Chironominae</taxon>
        <taxon>Polypedilum</taxon>
        <taxon>Polypedilum</taxon>
    </lineage>
</organism>
<keyword evidence="3" id="KW-0378">Hydrolase</keyword>
<dbReference type="Proteomes" id="UP001107558">
    <property type="component" value="Chromosome 2"/>
</dbReference>
<reference evidence="6" key="1">
    <citation type="submission" date="2021-03" db="EMBL/GenBank/DDBJ databases">
        <title>Chromosome level genome of the anhydrobiotic midge Polypedilum vanderplanki.</title>
        <authorList>
            <person name="Yoshida Y."/>
            <person name="Kikawada T."/>
            <person name="Gusev O."/>
        </authorList>
    </citation>
    <scope>NUCLEOTIDE SEQUENCE</scope>
    <source>
        <strain evidence="6">NIAS01</strain>
        <tissue evidence="6">Whole body or cell culture</tissue>
    </source>
</reference>
<evidence type="ECO:0000259" key="5">
    <source>
        <dbReference type="SMART" id="SM00479"/>
    </source>
</evidence>
<evidence type="ECO:0000256" key="2">
    <source>
        <dbReference type="ARBA" id="ARBA00022722"/>
    </source>
</evidence>
<dbReference type="GO" id="GO:0003676">
    <property type="term" value="F:nucleic acid binding"/>
    <property type="evidence" value="ECO:0007669"/>
    <property type="project" value="InterPro"/>
</dbReference>
<feature type="domain" description="Exonuclease" evidence="5">
    <location>
        <begin position="9"/>
        <end position="182"/>
    </location>
</feature>
<dbReference type="PANTHER" id="PTHR11046:SF0">
    <property type="entry name" value="OLIGORIBONUCLEASE, MITOCHONDRIAL"/>
    <property type="match status" value="1"/>
</dbReference>
<comment type="similarity">
    <text evidence="1">Belongs to the oligoribonuclease family.</text>
</comment>